<dbReference type="InterPro" id="IPR032867">
    <property type="entry name" value="DYW_dom"/>
</dbReference>
<dbReference type="InterPro" id="IPR046849">
    <property type="entry name" value="E2_motif"/>
</dbReference>
<dbReference type="InterPro" id="IPR002885">
    <property type="entry name" value="PPR_rpt"/>
</dbReference>
<dbReference type="PROSITE" id="PS51375">
    <property type="entry name" value="PPR"/>
    <property type="match status" value="3"/>
</dbReference>
<organism evidence="4 5">
    <name type="scientific">Dendrobium catenatum</name>
    <dbReference type="NCBI Taxonomy" id="906689"/>
    <lineage>
        <taxon>Eukaryota</taxon>
        <taxon>Viridiplantae</taxon>
        <taxon>Streptophyta</taxon>
        <taxon>Embryophyta</taxon>
        <taxon>Tracheophyta</taxon>
        <taxon>Spermatophyta</taxon>
        <taxon>Magnoliopsida</taxon>
        <taxon>Liliopsida</taxon>
        <taxon>Asparagales</taxon>
        <taxon>Orchidaceae</taxon>
        <taxon>Epidendroideae</taxon>
        <taxon>Malaxideae</taxon>
        <taxon>Dendrobiinae</taxon>
        <taxon>Dendrobium</taxon>
    </lineage>
</organism>
<dbReference type="InterPro" id="IPR046960">
    <property type="entry name" value="PPR_At4g14850-like_plant"/>
</dbReference>
<evidence type="ECO:0000259" key="3">
    <source>
        <dbReference type="Pfam" id="PF14432"/>
    </source>
</evidence>
<feature type="repeat" description="PPR" evidence="2">
    <location>
        <begin position="227"/>
        <end position="262"/>
    </location>
</feature>
<dbReference type="InterPro" id="IPR046848">
    <property type="entry name" value="E_motif"/>
</dbReference>
<dbReference type="Pfam" id="PF20430">
    <property type="entry name" value="Eplus_motif"/>
    <property type="match status" value="1"/>
</dbReference>
<dbReference type="PANTHER" id="PTHR47926:SF537">
    <property type="entry name" value="PENTACOTRIPEPTIDE-REPEAT REGION OF PRORP DOMAIN-CONTAINING PROTEIN"/>
    <property type="match status" value="1"/>
</dbReference>
<dbReference type="Pfam" id="PF01535">
    <property type="entry name" value="PPR"/>
    <property type="match status" value="3"/>
</dbReference>
<dbReference type="NCBIfam" id="TIGR00756">
    <property type="entry name" value="PPR"/>
    <property type="match status" value="5"/>
</dbReference>
<dbReference type="AlphaFoldDB" id="A0A2I0WL60"/>
<evidence type="ECO:0000256" key="2">
    <source>
        <dbReference type="PROSITE-ProRule" id="PRU00708"/>
    </source>
</evidence>
<keyword evidence="5" id="KW-1185">Reference proteome</keyword>
<name>A0A2I0WL60_9ASPA</name>
<reference evidence="4 5" key="1">
    <citation type="journal article" date="2016" name="Sci. Rep.">
        <title>The Dendrobium catenatum Lindl. genome sequence provides insights into polysaccharide synthase, floral development and adaptive evolution.</title>
        <authorList>
            <person name="Zhang G.Q."/>
            <person name="Xu Q."/>
            <person name="Bian C."/>
            <person name="Tsai W.C."/>
            <person name="Yeh C.M."/>
            <person name="Liu K.W."/>
            <person name="Yoshida K."/>
            <person name="Zhang L.S."/>
            <person name="Chang S.B."/>
            <person name="Chen F."/>
            <person name="Shi Y."/>
            <person name="Su Y.Y."/>
            <person name="Zhang Y.Q."/>
            <person name="Chen L.J."/>
            <person name="Yin Y."/>
            <person name="Lin M."/>
            <person name="Huang H."/>
            <person name="Deng H."/>
            <person name="Wang Z.W."/>
            <person name="Zhu S.L."/>
            <person name="Zhao X."/>
            <person name="Deng C."/>
            <person name="Niu S.C."/>
            <person name="Huang J."/>
            <person name="Wang M."/>
            <person name="Liu G.H."/>
            <person name="Yang H.J."/>
            <person name="Xiao X.J."/>
            <person name="Hsiao Y.Y."/>
            <person name="Wu W.L."/>
            <person name="Chen Y.Y."/>
            <person name="Mitsuda N."/>
            <person name="Ohme-Takagi M."/>
            <person name="Luo Y.B."/>
            <person name="Van de Peer Y."/>
            <person name="Liu Z.J."/>
        </authorList>
    </citation>
    <scope>NUCLEOTIDE SEQUENCE [LARGE SCALE GENOMIC DNA]</scope>
    <source>
        <tissue evidence="4">The whole plant</tissue>
    </source>
</reference>
<reference evidence="4 5" key="2">
    <citation type="journal article" date="2017" name="Nature">
        <title>The Apostasia genome and the evolution of orchids.</title>
        <authorList>
            <person name="Zhang G.Q."/>
            <person name="Liu K.W."/>
            <person name="Li Z."/>
            <person name="Lohaus R."/>
            <person name="Hsiao Y.Y."/>
            <person name="Niu S.C."/>
            <person name="Wang J.Y."/>
            <person name="Lin Y.C."/>
            <person name="Xu Q."/>
            <person name="Chen L.J."/>
            <person name="Yoshida K."/>
            <person name="Fujiwara S."/>
            <person name="Wang Z.W."/>
            <person name="Zhang Y.Q."/>
            <person name="Mitsuda N."/>
            <person name="Wang M."/>
            <person name="Liu G.H."/>
            <person name="Pecoraro L."/>
            <person name="Huang H.X."/>
            <person name="Xiao X.J."/>
            <person name="Lin M."/>
            <person name="Wu X.Y."/>
            <person name="Wu W.L."/>
            <person name="Chen Y.Y."/>
            <person name="Chang S.B."/>
            <person name="Sakamoto S."/>
            <person name="Ohme-Takagi M."/>
            <person name="Yagi M."/>
            <person name="Zeng S.J."/>
            <person name="Shen C.Y."/>
            <person name="Yeh C.M."/>
            <person name="Luo Y.B."/>
            <person name="Tsai W.C."/>
            <person name="Van de Peer Y."/>
            <person name="Liu Z.J."/>
        </authorList>
    </citation>
    <scope>NUCLEOTIDE SEQUENCE [LARGE SCALE GENOMIC DNA]</scope>
    <source>
        <tissue evidence="4">The whole plant</tissue>
    </source>
</reference>
<accession>A0A2I0WL60</accession>
<dbReference type="Pfam" id="PF13041">
    <property type="entry name" value="PPR_2"/>
    <property type="match status" value="2"/>
</dbReference>
<dbReference type="FunFam" id="1.25.40.10:FF:000348">
    <property type="entry name" value="Pentatricopeptide repeat-containing protein chloroplastic"/>
    <property type="match status" value="1"/>
</dbReference>
<dbReference type="Pfam" id="PF20431">
    <property type="entry name" value="E_motif"/>
    <property type="match status" value="1"/>
</dbReference>
<dbReference type="SUPFAM" id="SSF48452">
    <property type="entry name" value="TPR-like"/>
    <property type="match status" value="2"/>
</dbReference>
<dbReference type="GO" id="GO:0008270">
    <property type="term" value="F:zinc ion binding"/>
    <property type="evidence" value="ECO:0007669"/>
    <property type="project" value="InterPro"/>
</dbReference>
<dbReference type="PANTHER" id="PTHR47926">
    <property type="entry name" value="PENTATRICOPEPTIDE REPEAT-CONTAINING PROTEIN"/>
    <property type="match status" value="1"/>
</dbReference>
<dbReference type="InterPro" id="IPR011990">
    <property type="entry name" value="TPR-like_helical_dom_sf"/>
</dbReference>
<dbReference type="Pfam" id="PF14432">
    <property type="entry name" value="DYW_deaminase"/>
    <property type="match status" value="1"/>
</dbReference>
<protein>
    <submittedName>
        <fullName evidence="4">Pentatricopeptide repeat-containing protein</fullName>
    </submittedName>
</protein>
<evidence type="ECO:0000256" key="1">
    <source>
        <dbReference type="ARBA" id="ARBA00022737"/>
    </source>
</evidence>
<dbReference type="OrthoDB" id="185373at2759"/>
<proteinExistence type="predicted"/>
<dbReference type="EMBL" id="KZ502537">
    <property type="protein sequence ID" value="PKU76392.1"/>
    <property type="molecule type" value="Genomic_DNA"/>
</dbReference>
<evidence type="ECO:0000313" key="5">
    <source>
        <dbReference type="Proteomes" id="UP000233837"/>
    </source>
</evidence>
<dbReference type="GO" id="GO:0003723">
    <property type="term" value="F:RNA binding"/>
    <property type="evidence" value="ECO:0007669"/>
    <property type="project" value="InterPro"/>
</dbReference>
<evidence type="ECO:0000313" key="4">
    <source>
        <dbReference type="EMBL" id="PKU76392.1"/>
    </source>
</evidence>
<feature type="domain" description="DYW" evidence="3">
    <location>
        <begin position="619"/>
        <end position="697"/>
    </location>
</feature>
<dbReference type="Proteomes" id="UP000233837">
    <property type="component" value="Unassembled WGS sequence"/>
</dbReference>
<feature type="repeat" description="PPR" evidence="2">
    <location>
        <begin position="290"/>
        <end position="324"/>
    </location>
</feature>
<keyword evidence="1" id="KW-0677">Repeat</keyword>
<dbReference type="FunFam" id="1.25.40.10:FF:000184">
    <property type="entry name" value="Pentatricopeptide repeat-containing protein, chloroplastic"/>
    <property type="match status" value="1"/>
</dbReference>
<gene>
    <name evidence="4" type="primary">PCMP-H33</name>
    <name evidence="4" type="ORF">MA16_Dca000995</name>
</gene>
<feature type="repeat" description="PPR" evidence="2">
    <location>
        <begin position="392"/>
        <end position="426"/>
    </location>
</feature>
<sequence length="697" mass="78654">MACLPPVPVLSLLANPNSNRNTPETLTLTTTEQWLVSSLSSSPTAVDLGALHALSLKTGLCRRDTVLSHLLLHSPSPSSSLLLLRSLCSPPDSPFPFNSLLSFLSRSSFHLHTLEAYSILRSLSVPIDPSTLPPLLRSATLTSCIAAGFDAHALAFKTGLTDRLPIATALIRFYFSLGRPALSRCIFDRCRDRDSVLWNTTIVGFIRCHEFDLARQLFDEMPPIDQNIASWNSMVDMYCNKMGDVEMARKVFDKMPKRDVVSWNAMISGYARVSDCNSARELFDKMPERDVLSWNALIACYVHNGFFAEALQLFREMQGFDEVMPNKVTVTSVLPACGHLGALDLGRWIHGYIKMQCIAIDLQMSTALIDMYGRCGCIEDARKVFNQARKKDTFLFTTMIEVLSMHGMADEVFSVFNYMINEGIEPNDITMVGLLKACAHQGLVEEGLRWFNTMEEELGLSPKLEHYGCIVDLIGRAGKLNDAYELILNMPMEPSPVLWSSLLNACKIHGDVELAEKAGRHLIELEPESGGNYVLMSNIYLMKRRWKDADSMRNLMKEKEIAKKPGCSSIEVRNRIYEFFAGDRNHPQCREIYEMLDRVAARLRYKPWRSLDLLEEGGDMKHKHALIHHSEKLALAFGLISTEEGTAIRIIKNLRICEDCHLFMKLASACFGRKVIVRDCHRFHHFIDGSCSCSDYW</sequence>
<dbReference type="GO" id="GO:0009451">
    <property type="term" value="P:RNA modification"/>
    <property type="evidence" value="ECO:0007669"/>
    <property type="project" value="InterPro"/>
</dbReference>
<dbReference type="Gene3D" id="1.25.40.10">
    <property type="entry name" value="Tetratricopeptide repeat domain"/>
    <property type="match status" value="3"/>
</dbReference>